<dbReference type="InterPro" id="IPR050469">
    <property type="entry name" value="Diguanylate_Cyclase"/>
</dbReference>
<dbReference type="EMBL" id="JACJFM010000011">
    <property type="protein sequence ID" value="MBB1487048.1"/>
    <property type="molecule type" value="Genomic_DNA"/>
</dbReference>
<dbReference type="Gene3D" id="3.30.70.270">
    <property type="match status" value="1"/>
</dbReference>
<proteinExistence type="predicted"/>
<evidence type="ECO:0000256" key="3">
    <source>
        <dbReference type="SAM" id="Phobius"/>
    </source>
</evidence>
<feature type="chain" id="PRO_5032402295" description="diguanylate cyclase" evidence="4">
    <location>
        <begin position="21"/>
        <end position="641"/>
    </location>
</feature>
<dbReference type="RefSeq" id="WP_182808827.1">
    <property type="nucleotide sequence ID" value="NZ_JACJFM010000011.1"/>
</dbReference>
<dbReference type="EC" id="2.7.7.65" evidence="1"/>
<dbReference type="SUPFAM" id="SSF55073">
    <property type="entry name" value="Nucleotide cyclase"/>
    <property type="match status" value="1"/>
</dbReference>
<keyword evidence="3" id="KW-1133">Transmembrane helix</keyword>
<dbReference type="AlphaFoldDB" id="A0A839IQ10"/>
<dbReference type="PANTHER" id="PTHR45138:SF9">
    <property type="entry name" value="DIGUANYLATE CYCLASE DGCM-RELATED"/>
    <property type="match status" value="1"/>
</dbReference>
<evidence type="ECO:0000256" key="4">
    <source>
        <dbReference type="SAM" id="SignalP"/>
    </source>
</evidence>
<organism evidence="6 7">
    <name type="scientific">Oceanospirillum sediminis</name>
    <dbReference type="NCBI Taxonomy" id="2760088"/>
    <lineage>
        <taxon>Bacteria</taxon>
        <taxon>Pseudomonadati</taxon>
        <taxon>Pseudomonadota</taxon>
        <taxon>Gammaproteobacteria</taxon>
        <taxon>Oceanospirillales</taxon>
        <taxon>Oceanospirillaceae</taxon>
        <taxon>Oceanospirillum</taxon>
    </lineage>
</organism>
<dbReference type="GO" id="GO:0052621">
    <property type="term" value="F:diguanylate cyclase activity"/>
    <property type="evidence" value="ECO:0007669"/>
    <property type="project" value="UniProtKB-EC"/>
</dbReference>
<keyword evidence="4" id="KW-0732">Signal</keyword>
<comment type="caution">
    <text evidence="6">The sequence shown here is derived from an EMBL/GenBank/DDBJ whole genome shotgun (WGS) entry which is preliminary data.</text>
</comment>
<feature type="transmembrane region" description="Helical" evidence="3">
    <location>
        <begin position="382"/>
        <end position="401"/>
    </location>
</feature>
<reference evidence="6 7" key="1">
    <citation type="submission" date="2020-08" db="EMBL/GenBank/DDBJ databases">
        <title>Oceanospirillum sp. nov. isolated from marine sediment.</title>
        <authorList>
            <person name="Ji X."/>
        </authorList>
    </citation>
    <scope>NUCLEOTIDE SEQUENCE [LARGE SCALE GENOMIC DNA]</scope>
    <source>
        <strain evidence="6 7">D5</strain>
    </source>
</reference>
<dbReference type="InterPro" id="IPR029787">
    <property type="entry name" value="Nucleotide_cyclase"/>
</dbReference>
<feature type="transmembrane region" description="Helical" evidence="3">
    <location>
        <begin position="268"/>
        <end position="288"/>
    </location>
</feature>
<name>A0A839IQ10_9GAMM</name>
<feature type="transmembrane region" description="Helical" evidence="3">
    <location>
        <begin position="199"/>
        <end position="217"/>
    </location>
</feature>
<keyword evidence="7" id="KW-1185">Reference proteome</keyword>
<dbReference type="InterPro" id="IPR043128">
    <property type="entry name" value="Rev_trsase/Diguanyl_cyclase"/>
</dbReference>
<feature type="transmembrane region" description="Helical" evidence="3">
    <location>
        <begin position="353"/>
        <end position="376"/>
    </location>
</feature>
<dbReference type="GO" id="GO:0043709">
    <property type="term" value="P:cell adhesion involved in single-species biofilm formation"/>
    <property type="evidence" value="ECO:0007669"/>
    <property type="project" value="TreeGrafter"/>
</dbReference>
<dbReference type="GO" id="GO:1902201">
    <property type="term" value="P:negative regulation of bacterial-type flagellum-dependent cell motility"/>
    <property type="evidence" value="ECO:0007669"/>
    <property type="project" value="TreeGrafter"/>
</dbReference>
<keyword evidence="3" id="KW-0812">Transmembrane</keyword>
<gene>
    <name evidence="6" type="ORF">H4O21_10535</name>
</gene>
<dbReference type="Pfam" id="PF00990">
    <property type="entry name" value="GGDEF"/>
    <property type="match status" value="1"/>
</dbReference>
<dbReference type="GO" id="GO:0005886">
    <property type="term" value="C:plasma membrane"/>
    <property type="evidence" value="ECO:0007669"/>
    <property type="project" value="TreeGrafter"/>
</dbReference>
<dbReference type="NCBIfam" id="TIGR00254">
    <property type="entry name" value="GGDEF"/>
    <property type="match status" value="1"/>
</dbReference>
<feature type="domain" description="GGDEF" evidence="5">
    <location>
        <begin position="482"/>
        <end position="621"/>
    </location>
</feature>
<dbReference type="PROSITE" id="PS50887">
    <property type="entry name" value="GGDEF"/>
    <property type="match status" value="1"/>
</dbReference>
<dbReference type="InterPro" id="IPR000160">
    <property type="entry name" value="GGDEF_dom"/>
</dbReference>
<evidence type="ECO:0000313" key="7">
    <source>
        <dbReference type="Proteomes" id="UP000565262"/>
    </source>
</evidence>
<protein>
    <recommendedName>
        <fullName evidence="1">diguanylate cyclase</fullName>
        <ecNumber evidence="1">2.7.7.65</ecNumber>
    </recommendedName>
</protein>
<dbReference type="Proteomes" id="UP000565262">
    <property type="component" value="Unassembled WGS sequence"/>
</dbReference>
<evidence type="ECO:0000259" key="5">
    <source>
        <dbReference type="PROSITE" id="PS50887"/>
    </source>
</evidence>
<feature type="transmembrane region" description="Helical" evidence="3">
    <location>
        <begin position="300"/>
        <end position="321"/>
    </location>
</feature>
<dbReference type="CDD" id="cd01949">
    <property type="entry name" value="GGDEF"/>
    <property type="match status" value="1"/>
</dbReference>
<sequence length="641" mass="73053">MKKWLLMLLVMFTPAKYLQADIQARQGVIDFKHWHLSPDGIFALKGEWLFYPGKIYQLRDLRNERLPEPVSFPVSLLDCKSLSDGLLPTQIPGSCVATYVLELRGLPEQPLALFIPEMATAFRLFWNEKELAAGGVVSDNPQAFQTYSGHRSIDLPGTDTSGVLILQVANLQRVSPAPERDLLLGDAGAIHNFYNSGELVQALAGALSGIAGILLFLQYLTRHRYERCLWSLSLFSFSVMMYTFTEGFNVLNWFISDPELHWPVSLRIKLIALNLFVPCLAIWLHGYYRISFPAWFLKMLWCQLLVVIPAFIWFPVVWLAALEPVQILFNMISNVLLFIWVLQSPWYRSKEALAMMLTVMICILTGLHDSLVYLYLIRGDDWLHIGFTVFIIGQIFILAVTRARKHARIRRLNYNLELSKAMHQKRVDTRNKALMHKVSELETINDELQYLMKFDDLTGLLRQNVFIKDCEYRLRSSAIPGQVVSMLVLDIDRYKQISAQYGYLAADQTVKDIAGLLDQWAVGENYSVARSDSESFALFALNMSEEEALQEAEWLRIRIQQKVITMPGLGNSAVNFHVTASFGISCSLSEEAVSERLFKEAGLALNRAKMDGRNCVVSYSRMLNDRRYPPPGVIVSDDVRL</sequence>
<feature type="transmembrane region" description="Helical" evidence="3">
    <location>
        <begin position="229"/>
        <end position="248"/>
    </location>
</feature>
<feature type="transmembrane region" description="Helical" evidence="3">
    <location>
        <begin position="327"/>
        <end position="346"/>
    </location>
</feature>
<feature type="signal peptide" evidence="4">
    <location>
        <begin position="1"/>
        <end position="20"/>
    </location>
</feature>
<evidence type="ECO:0000256" key="1">
    <source>
        <dbReference type="ARBA" id="ARBA00012528"/>
    </source>
</evidence>
<keyword evidence="3" id="KW-0472">Membrane</keyword>
<evidence type="ECO:0000313" key="6">
    <source>
        <dbReference type="EMBL" id="MBB1487048.1"/>
    </source>
</evidence>
<dbReference type="PANTHER" id="PTHR45138">
    <property type="entry name" value="REGULATORY COMPONENTS OF SENSORY TRANSDUCTION SYSTEM"/>
    <property type="match status" value="1"/>
</dbReference>
<comment type="catalytic activity">
    <reaction evidence="2">
        <text>2 GTP = 3',3'-c-di-GMP + 2 diphosphate</text>
        <dbReference type="Rhea" id="RHEA:24898"/>
        <dbReference type="ChEBI" id="CHEBI:33019"/>
        <dbReference type="ChEBI" id="CHEBI:37565"/>
        <dbReference type="ChEBI" id="CHEBI:58805"/>
        <dbReference type="EC" id="2.7.7.65"/>
    </reaction>
</comment>
<evidence type="ECO:0000256" key="2">
    <source>
        <dbReference type="ARBA" id="ARBA00034247"/>
    </source>
</evidence>
<accession>A0A839IQ10</accession>
<dbReference type="SMART" id="SM00267">
    <property type="entry name" value="GGDEF"/>
    <property type="match status" value="1"/>
</dbReference>